<feature type="region of interest" description="Disordered" evidence="1">
    <location>
        <begin position="1"/>
        <end position="22"/>
    </location>
</feature>
<evidence type="ECO:0000313" key="2">
    <source>
        <dbReference type="EMBL" id="GAG47862.1"/>
    </source>
</evidence>
<proteinExistence type="predicted"/>
<name>X0YLI5_9ZZZZ</name>
<dbReference type="EMBL" id="BARS01059751">
    <property type="protein sequence ID" value="GAG47862.1"/>
    <property type="molecule type" value="Genomic_DNA"/>
</dbReference>
<comment type="caution">
    <text evidence="2">The sequence shown here is derived from an EMBL/GenBank/DDBJ whole genome shotgun (WGS) entry which is preliminary data.</text>
</comment>
<reference evidence="2" key="1">
    <citation type="journal article" date="2014" name="Front. Microbiol.">
        <title>High frequency of phylogenetically diverse reductive dehalogenase-homologous genes in deep subseafloor sedimentary metagenomes.</title>
        <authorList>
            <person name="Kawai M."/>
            <person name="Futagami T."/>
            <person name="Toyoda A."/>
            <person name="Takaki Y."/>
            <person name="Nishi S."/>
            <person name="Hori S."/>
            <person name="Arai W."/>
            <person name="Tsubouchi T."/>
            <person name="Morono Y."/>
            <person name="Uchiyama I."/>
            <person name="Ito T."/>
            <person name="Fujiyama A."/>
            <person name="Inagaki F."/>
            <person name="Takami H."/>
        </authorList>
    </citation>
    <scope>NUCLEOTIDE SEQUENCE</scope>
    <source>
        <strain evidence="2">Expedition CK06-06</strain>
    </source>
</reference>
<evidence type="ECO:0000256" key="1">
    <source>
        <dbReference type="SAM" id="MobiDB-lite"/>
    </source>
</evidence>
<dbReference type="AlphaFoldDB" id="X0YLI5"/>
<feature type="non-terminal residue" evidence="2">
    <location>
        <position position="31"/>
    </location>
</feature>
<gene>
    <name evidence="2" type="ORF">S01H1_86340</name>
</gene>
<feature type="non-terminal residue" evidence="2">
    <location>
        <position position="1"/>
    </location>
</feature>
<accession>X0YLI5</accession>
<organism evidence="2">
    <name type="scientific">marine sediment metagenome</name>
    <dbReference type="NCBI Taxonomy" id="412755"/>
    <lineage>
        <taxon>unclassified sequences</taxon>
        <taxon>metagenomes</taxon>
        <taxon>ecological metagenomes</taxon>
    </lineage>
</organism>
<protein>
    <submittedName>
        <fullName evidence="2">Uncharacterized protein</fullName>
    </submittedName>
</protein>
<sequence>TIGSADQADTARLSQNTAEHTSDPKRWWFIV</sequence>